<accession>A0ACC0K4Y7</accession>
<proteinExistence type="predicted"/>
<evidence type="ECO:0000313" key="2">
    <source>
        <dbReference type="Proteomes" id="UP001064048"/>
    </source>
</evidence>
<sequence length="827" mass="92058">MKMNVKKTKVMVFERDETVTDCNIVIGDEQIEQVNEFVYLGSKFTRDGKCESDIERRVNAGNMVKGALHSFMNSRKVSNKARLAVHGGMLVPTLMYGSESWVWQKKHESRINAVEMRALRSMIGVKLSDRIRNSEIRKRCGLKEDVVTKIEKESGVDGGVFGNTSGEGDSKPLFDFIVPGINLPDAFNFGVPCLNQSLVYKCNACGLCFDREEVMFKHLISCSPITRITRIHCVCGLEFDTHNYDYHCEVHRQFNILKKKDVTVTHVENIDIGGMKKKFKKKEGAGSVAEFKDKIKASAVAKQKSCVVYTCDCRLSFERPEFLFTHLNNCDPGEKITRIHCMCGLEFDEDNYDYHYEVHRICTRLKVKKIAVIDEKIIPIIWMKHEFTKDDEKKAVKSTKDAQVQTVHLNEPFVKNSATELFSTRNGILEQLLGQKIDSVVIDTIESGIDGKESQTKISIIIAKASEKTVECPNKTNTGDKNNKVTDIGTSETTTSQKAGNDTTNDITAPTERDHGTDNQEKSDVINSSDPADGETKDINKQIEQLEECAKMLFENISAAPNTIITENLVNSKDSGTSEIIERTDRPYKINAGSPKNLDNSTNKTSTLTPTIPENEAIGNPNPKDSGTNVIIEPTERPNKKINNQENSDNLTNKTSTLTPTIPENKAIGNPDPKDSGTNVIIEPTERPNKMINNQENSDNLTNKTSTLTPTIPENEAIGNPDPKDSGTNVIIEPTEQPNKMINNQENSDNLTNKTSTLTPTIPENKAIGNPNPKDSGTNVIIEPIERPNQIINNQEILDISTNETCTSSELGNKAIDSPEPLEDRNS</sequence>
<dbReference type="Proteomes" id="UP001064048">
    <property type="component" value="Chromosome 30"/>
</dbReference>
<protein>
    <submittedName>
        <fullName evidence="1">Uncharacterized protein</fullName>
    </submittedName>
</protein>
<name>A0ACC0K4Y7_CHOFU</name>
<evidence type="ECO:0000313" key="1">
    <source>
        <dbReference type="EMBL" id="KAI8431494.1"/>
    </source>
</evidence>
<organism evidence="1 2">
    <name type="scientific">Choristoneura fumiferana</name>
    <name type="common">Spruce budworm moth</name>
    <name type="synonym">Archips fumiferana</name>
    <dbReference type="NCBI Taxonomy" id="7141"/>
    <lineage>
        <taxon>Eukaryota</taxon>
        <taxon>Metazoa</taxon>
        <taxon>Ecdysozoa</taxon>
        <taxon>Arthropoda</taxon>
        <taxon>Hexapoda</taxon>
        <taxon>Insecta</taxon>
        <taxon>Pterygota</taxon>
        <taxon>Neoptera</taxon>
        <taxon>Endopterygota</taxon>
        <taxon>Lepidoptera</taxon>
        <taxon>Glossata</taxon>
        <taxon>Ditrysia</taxon>
        <taxon>Tortricoidea</taxon>
        <taxon>Tortricidae</taxon>
        <taxon>Tortricinae</taxon>
        <taxon>Choristoneura</taxon>
    </lineage>
</organism>
<reference evidence="1 2" key="1">
    <citation type="journal article" date="2022" name="Genome Biol. Evol.">
        <title>The Spruce Budworm Genome: Reconstructing the Evolutionary History of Antifreeze Proteins.</title>
        <authorList>
            <person name="Beliveau C."/>
            <person name="Gagne P."/>
            <person name="Picq S."/>
            <person name="Vernygora O."/>
            <person name="Keeling C.I."/>
            <person name="Pinkney K."/>
            <person name="Doucet D."/>
            <person name="Wen F."/>
            <person name="Johnston J.S."/>
            <person name="Maaroufi H."/>
            <person name="Boyle B."/>
            <person name="Laroche J."/>
            <person name="Dewar K."/>
            <person name="Juretic N."/>
            <person name="Blackburn G."/>
            <person name="Nisole A."/>
            <person name="Brunet B."/>
            <person name="Brandao M."/>
            <person name="Lumley L."/>
            <person name="Duan J."/>
            <person name="Quan G."/>
            <person name="Lucarotti C.J."/>
            <person name="Roe A.D."/>
            <person name="Sperling F.A.H."/>
            <person name="Levesque R.C."/>
            <person name="Cusson M."/>
        </authorList>
    </citation>
    <scope>NUCLEOTIDE SEQUENCE [LARGE SCALE GENOMIC DNA]</scope>
    <source>
        <strain evidence="1">Glfc:IPQL:Cfum</strain>
    </source>
</reference>
<keyword evidence="2" id="KW-1185">Reference proteome</keyword>
<comment type="caution">
    <text evidence="1">The sequence shown here is derived from an EMBL/GenBank/DDBJ whole genome shotgun (WGS) entry which is preliminary data.</text>
</comment>
<dbReference type="EMBL" id="CM046130">
    <property type="protein sequence ID" value="KAI8431494.1"/>
    <property type="molecule type" value="Genomic_DNA"/>
</dbReference>
<gene>
    <name evidence="1" type="ORF">MSG28_015996</name>
</gene>